<dbReference type="PANTHER" id="PTHR28058:SF1">
    <property type="entry name" value="SMALL RIBOSOMAL SUBUNIT PROTEIN BS1M"/>
    <property type="match status" value="1"/>
</dbReference>
<gene>
    <name evidence="2" type="ORF">K470DRAFT_207666</name>
</gene>
<dbReference type="AlphaFoldDB" id="A0A6A7CAR4"/>
<dbReference type="GO" id="GO:0005763">
    <property type="term" value="C:mitochondrial small ribosomal subunit"/>
    <property type="evidence" value="ECO:0007669"/>
    <property type="project" value="TreeGrafter"/>
</dbReference>
<dbReference type="PANTHER" id="PTHR28058">
    <property type="entry name" value="37S RIBOSOMAL PROTEIN MRP51, MITOCHONDRIAL"/>
    <property type="match status" value="1"/>
</dbReference>
<dbReference type="InterPro" id="IPR016712">
    <property type="entry name" value="Rbsml_bS1m-like"/>
</dbReference>
<reference evidence="2" key="1">
    <citation type="journal article" date="2020" name="Stud. Mycol.">
        <title>101 Dothideomycetes genomes: a test case for predicting lifestyles and emergence of pathogens.</title>
        <authorList>
            <person name="Haridas S."/>
            <person name="Albert R."/>
            <person name="Binder M."/>
            <person name="Bloem J."/>
            <person name="Labutti K."/>
            <person name="Salamov A."/>
            <person name="Andreopoulos B."/>
            <person name="Baker S."/>
            <person name="Barry K."/>
            <person name="Bills G."/>
            <person name="Bluhm B."/>
            <person name="Cannon C."/>
            <person name="Castanera R."/>
            <person name="Culley D."/>
            <person name="Daum C."/>
            <person name="Ezra D."/>
            <person name="Gonzalez J."/>
            <person name="Henrissat B."/>
            <person name="Kuo A."/>
            <person name="Liang C."/>
            <person name="Lipzen A."/>
            <person name="Lutzoni F."/>
            <person name="Magnuson J."/>
            <person name="Mondo S."/>
            <person name="Nolan M."/>
            <person name="Ohm R."/>
            <person name="Pangilinan J."/>
            <person name="Park H.-J."/>
            <person name="Ramirez L."/>
            <person name="Alfaro M."/>
            <person name="Sun H."/>
            <person name="Tritt A."/>
            <person name="Yoshinaga Y."/>
            <person name="Zwiers L.-H."/>
            <person name="Turgeon B."/>
            <person name="Goodwin S."/>
            <person name="Spatafora J."/>
            <person name="Crous P."/>
            <person name="Grigoriev I."/>
        </authorList>
    </citation>
    <scope>NUCLEOTIDE SEQUENCE</scope>
    <source>
        <strain evidence="2">CBS 480.64</strain>
    </source>
</reference>
<dbReference type="Proteomes" id="UP000799421">
    <property type="component" value="Unassembled WGS sequence"/>
</dbReference>
<proteinExistence type="predicted"/>
<organism evidence="2 3">
    <name type="scientific">Piedraia hortae CBS 480.64</name>
    <dbReference type="NCBI Taxonomy" id="1314780"/>
    <lineage>
        <taxon>Eukaryota</taxon>
        <taxon>Fungi</taxon>
        <taxon>Dikarya</taxon>
        <taxon>Ascomycota</taxon>
        <taxon>Pezizomycotina</taxon>
        <taxon>Dothideomycetes</taxon>
        <taxon>Dothideomycetidae</taxon>
        <taxon>Capnodiales</taxon>
        <taxon>Piedraiaceae</taxon>
        <taxon>Piedraia</taxon>
    </lineage>
</organism>
<feature type="region of interest" description="Disordered" evidence="1">
    <location>
        <begin position="351"/>
        <end position="377"/>
    </location>
</feature>
<name>A0A6A7CAR4_9PEZI</name>
<feature type="non-terminal residue" evidence="2">
    <location>
        <position position="1"/>
    </location>
</feature>
<dbReference type="Pfam" id="PF11709">
    <property type="entry name" value="Mit_ribos_Mrp51"/>
    <property type="match status" value="1"/>
</dbReference>
<evidence type="ECO:0000313" key="3">
    <source>
        <dbReference type="Proteomes" id="UP000799421"/>
    </source>
</evidence>
<accession>A0A6A7CAR4</accession>
<dbReference type="OrthoDB" id="3913595at2759"/>
<feature type="region of interest" description="Disordered" evidence="1">
    <location>
        <begin position="195"/>
        <end position="218"/>
    </location>
</feature>
<dbReference type="GO" id="GO:0070124">
    <property type="term" value="P:mitochondrial translational initiation"/>
    <property type="evidence" value="ECO:0007669"/>
    <property type="project" value="TreeGrafter"/>
</dbReference>
<feature type="compositionally biased region" description="Low complexity" evidence="1">
    <location>
        <begin position="365"/>
        <end position="374"/>
    </location>
</feature>
<dbReference type="EMBL" id="MU005957">
    <property type="protein sequence ID" value="KAF2864513.1"/>
    <property type="molecule type" value="Genomic_DNA"/>
</dbReference>
<evidence type="ECO:0000256" key="1">
    <source>
        <dbReference type="SAM" id="MobiDB-lite"/>
    </source>
</evidence>
<feature type="compositionally biased region" description="Basic and acidic residues" evidence="1">
    <location>
        <begin position="209"/>
        <end position="218"/>
    </location>
</feature>
<sequence length="423" mass="46388">SPTARLLQHSRLFALPRPLPAPSVEALTQAVPQSDTATLPYPTHQAIATQPASRSRGDWGLKRPLPSKANASTSHVRIYAQDTRQHVTDFGSAADHTETQAKWRQMGVPFLAQKTRSMDQSRQHWSAFDSEVDNTEASDGATVQRWKYDGPWLGGMQAGEFDEFITDLTVKRMDEWRDFVALHMVEQHIQKAKEAARADGREIGPQQESRLREEARPNEESLMAYEQQLRKGFQTDGLSSELTKLIARYLDLPSVAVDVESVNQDAMGSQLYKILGDIASDTSSIAPQSTHPSAGMLYTRTNAVMENHPVHGPQLYPSPVEARVLRPRQMAQGPSYQASLGVGGVVTSDSVSAATSNARDRSGKPDPAAATDPDLPGGNKVWVHPLTATINHSGRIKLNVVRADKEAVAVKTGDVELIHEIRA</sequence>
<dbReference type="GO" id="GO:0003735">
    <property type="term" value="F:structural constituent of ribosome"/>
    <property type="evidence" value="ECO:0007669"/>
    <property type="project" value="TreeGrafter"/>
</dbReference>
<keyword evidence="3" id="KW-1185">Reference proteome</keyword>
<protein>
    <submittedName>
        <fullName evidence="2">Uncharacterized protein</fullName>
    </submittedName>
</protein>
<feature type="non-terminal residue" evidence="2">
    <location>
        <position position="423"/>
    </location>
</feature>
<evidence type="ECO:0000313" key="2">
    <source>
        <dbReference type="EMBL" id="KAF2864513.1"/>
    </source>
</evidence>